<proteinExistence type="predicted"/>
<dbReference type="EMBL" id="AP019376">
    <property type="protein sequence ID" value="BBH87440.1"/>
    <property type="molecule type" value="Genomic_DNA"/>
</dbReference>
<dbReference type="AlphaFoldDB" id="A0A455SIQ8"/>
<gene>
    <name evidence="1" type="ORF">KTC_21910</name>
</gene>
<name>A0A455SIQ8_9CHLR</name>
<reference evidence="1" key="1">
    <citation type="submission" date="2018-12" db="EMBL/GenBank/DDBJ databases">
        <title>Novel natural products biosynthetic potential of the class Ktedonobacteria.</title>
        <authorList>
            <person name="Zheng Y."/>
            <person name="Saitou A."/>
            <person name="Wang C.M."/>
            <person name="Toyoda A."/>
            <person name="Minakuchi Y."/>
            <person name="Sekiguchi Y."/>
            <person name="Ueda K."/>
            <person name="Takano H."/>
            <person name="Sakai Y."/>
            <person name="Yokota A."/>
            <person name="Yabe S."/>
        </authorList>
    </citation>
    <scope>NUCLEOTIDE SEQUENCE</scope>
    <source>
        <strain evidence="1">COM3</strain>
    </source>
</reference>
<accession>A0A455SIQ8</accession>
<organism evidence="1">
    <name type="scientific">Thermosporothrix sp. COM3</name>
    <dbReference type="NCBI Taxonomy" id="2490863"/>
    <lineage>
        <taxon>Bacteria</taxon>
        <taxon>Bacillati</taxon>
        <taxon>Chloroflexota</taxon>
        <taxon>Ktedonobacteria</taxon>
        <taxon>Ktedonobacterales</taxon>
        <taxon>Thermosporotrichaceae</taxon>
        <taxon>Thermosporothrix</taxon>
    </lineage>
</organism>
<evidence type="ECO:0000313" key="1">
    <source>
        <dbReference type="EMBL" id="BBH87440.1"/>
    </source>
</evidence>
<sequence length="79" mass="9069">MTVTPLNTRETVLSAYEMASGKSLMERRKRGGHEGGVSGIIRAMQDEEKLSLREMFVLKEQSEWTMPIHDCLPCWISRK</sequence>
<protein>
    <submittedName>
        <fullName evidence="1">Uncharacterized protein</fullName>
    </submittedName>
</protein>